<feature type="chain" id="PRO_5045397024" evidence="1">
    <location>
        <begin position="17"/>
        <end position="74"/>
    </location>
</feature>
<gene>
    <name evidence="2" type="ORF">OKIOD_LOCUS861</name>
</gene>
<keyword evidence="3" id="KW-1185">Reference proteome</keyword>
<dbReference type="EMBL" id="OU015568">
    <property type="protein sequence ID" value="CAG5079638.1"/>
    <property type="molecule type" value="Genomic_DNA"/>
</dbReference>
<sequence length="74" mass="8607">MRLFVFLCLVFTMSEAAMFGLKFADPRFHRVVKQRYNRKSCHQRFTQMLRNLSAGIGDGMLSDNFNDLGLSQKD</sequence>
<evidence type="ECO:0000256" key="1">
    <source>
        <dbReference type="SAM" id="SignalP"/>
    </source>
</evidence>
<dbReference type="Proteomes" id="UP001158576">
    <property type="component" value="Chromosome PAR"/>
</dbReference>
<evidence type="ECO:0000313" key="3">
    <source>
        <dbReference type="Proteomes" id="UP001158576"/>
    </source>
</evidence>
<accession>A0ABN7RK19</accession>
<reference evidence="2 3" key="1">
    <citation type="submission" date="2021-04" db="EMBL/GenBank/DDBJ databases">
        <authorList>
            <person name="Bliznina A."/>
        </authorList>
    </citation>
    <scope>NUCLEOTIDE SEQUENCE [LARGE SCALE GENOMIC DNA]</scope>
</reference>
<organism evidence="2 3">
    <name type="scientific">Oikopleura dioica</name>
    <name type="common">Tunicate</name>
    <dbReference type="NCBI Taxonomy" id="34765"/>
    <lineage>
        <taxon>Eukaryota</taxon>
        <taxon>Metazoa</taxon>
        <taxon>Chordata</taxon>
        <taxon>Tunicata</taxon>
        <taxon>Appendicularia</taxon>
        <taxon>Copelata</taxon>
        <taxon>Oikopleuridae</taxon>
        <taxon>Oikopleura</taxon>
    </lineage>
</organism>
<keyword evidence="1" id="KW-0732">Signal</keyword>
<proteinExistence type="predicted"/>
<name>A0ABN7RK19_OIKDI</name>
<evidence type="ECO:0000313" key="2">
    <source>
        <dbReference type="EMBL" id="CAG5079638.1"/>
    </source>
</evidence>
<feature type="signal peptide" evidence="1">
    <location>
        <begin position="1"/>
        <end position="16"/>
    </location>
</feature>
<protein>
    <submittedName>
        <fullName evidence="2">Oidioi.mRNA.OKI2018_I69.PAR.g9303.t1.cds</fullName>
    </submittedName>
</protein>